<dbReference type="OrthoDB" id="4454541at2759"/>
<dbReference type="HOGENOM" id="CLU_015421_0_0_1"/>
<evidence type="ECO:0000256" key="1">
    <source>
        <dbReference type="ARBA" id="ARBA00004123"/>
    </source>
</evidence>
<evidence type="ECO:0000256" key="6">
    <source>
        <dbReference type="SAM" id="MobiDB-lite"/>
    </source>
</evidence>
<evidence type="ECO:0000313" key="7">
    <source>
        <dbReference type="EMBL" id="EJT50631.1"/>
    </source>
</evidence>
<feature type="region of interest" description="Disordered" evidence="6">
    <location>
        <begin position="75"/>
        <end position="177"/>
    </location>
</feature>
<protein>
    <recommendedName>
        <fullName evidence="9">Transcription factor domain-containing protein</fullName>
    </recommendedName>
</protein>
<comment type="caution">
    <text evidence="7">The sequence shown here is derived from an EMBL/GenBank/DDBJ whole genome shotgun (WGS) entry which is preliminary data.</text>
</comment>
<evidence type="ECO:0000256" key="3">
    <source>
        <dbReference type="ARBA" id="ARBA00023125"/>
    </source>
</evidence>
<keyword evidence="5" id="KW-0539">Nucleus</keyword>
<dbReference type="EMBL" id="ALBS01000096">
    <property type="protein sequence ID" value="EJT50631.1"/>
    <property type="molecule type" value="Genomic_DNA"/>
</dbReference>
<feature type="compositionally biased region" description="Polar residues" evidence="6">
    <location>
        <begin position="109"/>
        <end position="120"/>
    </location>
</feature>
<feature type="compositionally biased region" description="Basic and acidic residues" evidence="6">
    <location>
        <begin position="151"/>
        <end position="160"/>
    </location>
</feature>
<evidence type="ECO:0000313" key="8">
    <source>
        <dbReference type="Proteomes" id="UP000002748"/>
    </source>
</evidence>
<keyword evidence="4" id="KW-0804">Transcription</keyword>
<dbReference type="GO" id="GO:0000981">
    <property type="term" value="F:DNA-binding transcription factor activity, RNA polymerase II-specific"/>
    <property type="evidence" value="ECO:0007669"/>
    <property type="project" value="TreeGrafter"/>
</dbReference>
<evidence type="ECO:0000256" key="5">
    <source>
        <dbReference type="ARBA" id="ARBA00023242"/>
    </source>
</evidence>
<dbReference type="Proteomes" id="UP000002748">
    <property type="component" value="Unassembled WGS sequence"/>
</dbReference>
<keyword evidence="2" id="KW-0805">Transcription regulation</keyword>
<dbReference type="GO" id="GO:0005634">
    <property type="term" value="C:nucleus"/>
    <property type="evidence" value="ECO:0007669"/>
    <property type="project" value="UniProtKB-SubCell"/>
</dbReference>
<dbReference type="RefSeq" id="XP_014181805.1">
    <property type="nucleotide sequence ID" value="XM_014326330.1"/>
</dbReference>
<dbReference type="GeneID" id="25991695"/>
<feature type="region of interest" description="Disordered" evidence="6">
    <location>
        <begin position="657"/>
        <end position="696"/>
    </location>
</feature>
<feature type="compositionally biased region" description="Low complexity" evidence="6">
    <location>
        <begin position="75"/>
        <end position="92"/>
    </location>
</feature>
<organism evidence="7 8">
    <name type="scientific">Trichosporon asahii var. asahii (strain ATCC 90039 / CBS 2479 / JCM 2466 / KCTC 7840 / NBRC 103889/ NCYC 2677 / UAMH 7654)</name>
    <name type="common">Yeast</name>
    <dbReference type="NCBI Taxonomy" id="1186058"/>
    <lineage>
        <taxon>Eukaryota</taxon>
        <taxon>Fungi</taxon>
        <taxon>Dikarya</taxon>
        <taxon>Basidiomycota</taxon>
        <taxon>Agaricomycotina</taxon>
        <taxon>Tremellomycetes</taxon>
        <taxon>Trichosporonales</taxon>
        <taxon>Trichosporonaceae</taxon>
        <taxon>Trichosporon</taxon>
    </lineage>
</organism>
<dbReference type="InterPro" id="IPR051089">
    <property type="entry name" value="prtT"/>
</dbReference>
<evidence type="ECO:0008006" key="9">
    <source>
        <dbReference type="Google" id="ProtNLM"/>
    </source>
</evidence>
<evidence type="ECO:0000256" key="2">
    <source>
        <dbReference type="ARBA" id="ARBA00023015"/>
    </source>
</evidence>
<feature type="region of interest" description="Disordered" evidence="6">
    <location>
        <begin position="1"/>
        <end position="58"/>
    </location>
</feature>
<accession>J5TF69</accession>
<dbReference type="AlphaFoldDB" id="J5TF69"/>
<dbReference type="PANTHER" id="PTHR31845:SF17">
    <property type="entry name" value="ZN(II)2CYS6 TRANSCRIPTION FACTOR (EUROFUNG)"/>
    <property type="match status" value="1"/>
</dbReference>
<sequence length="802" mass="88011">MQSSYPLDGRYLGGRGDDGSPASPSGGSGKEKQERRPGINRTNPLYQQRAGMCTRETRTARYDWRRTLRQGMLSGGFNSSTLPSSSSANTLSYGHSPSASMAPRRGTEVGSSPSFNTRGTVNPYIGGPMDAAQRHSHATPGHSWAPSLATTKDRRRDKGGTDSLPPSRSGSEAPDDILGTEEIINPLGSMSKLAEAAVERAREEETRSEEDLGVTPLKRTHSRDHLGTKKARHGAQRTIVEAQGLTQTVTDVPKSKSKKAHTHSLLDVVDEGIVSEEEARELMAIYYQGSSHFIPCYDQQYDTWDSLKKRSPFSITTIVMVGARVRDGGNPTSTVQKLARLQAQKFATDTMFNPVARVEAVQAMAILSAFSDNGWLPGGHAVRMALDMGINRSFIKLLRGGMGKGKSPEELEEERPLVVQSRVWFCMAYGMGRPAILREDETIAHCRRLLEHPLSITSDARLISTVELTALRAPLHIELTAAPDVPIDHSTLHRLKQANAEFDSWERYWDHVLAERFGKGKADFYRESLVVQRQYAELFVNSQLLRGIVNPADVANMPEEKRVLALRAMRNAQACLEICLHGENYRNGLRYAVHYTHVCAAFAATFLIRIARLFPAELDLRKTARDVEDLARTLSEIPAGRYARSLRLILRRARKQKVIPAKSARGSPKQTTAPLPEAHHPGAPAPSETAGSVGSEHTPFVPNLLMGASQILDESPSGSENREISEFDLLFAQENLQRSGLSLGEGESLPLFLDGHSLGGTFEEGDLAPFVGLEQFFLPVDIDSRLTDAAAAAAAGQNVLWQ</sequence>
<dbReference type="PANTHER" id="PTHR31845">
    <property type="entry name" value="FINGER DOMAIN PROTEIN, PUTATIVE-RELATED"/>
    <property type="match status" value="1"/>
</dbReference>
<reference evidence="7 8" key="1">
    <citation type="journal article" date="2012" name="Eukaryot. Cell">
        <title>Draft genome sequence of CBS 2479, the standard type strain of Trichosporon asahii.</title>
        <authorList>
            <person name="Yang R.Y."/>
            <person name="Li H.T."/>
            <person name="Zhu H."/>
            <person name="Zhou G.P."/>
            <person name="Wang M."/>
            <person name="Wang L."/>
        </authorList>
    </citation>
    <scope>NUCLEOTIDE SEQUENCE [LARGE SCALE GENOMIC DNA]</scope>
    <source>
        <strain evidence="8">ATCC 90039 / CBS 2479 / JCM 2466 / KCTC 7840 / NCYC 2677 / UAMH 7654</strain>
    </source>
</reference>
<proteinExistence type="predicted"/>
<dbReference type="CDD" id="cd12148">
    <property type="entry name" value="fungal_TF_MHR"/>
    <property type="match status" value="1"/>
</dbReference>
<dbReference type="VEuPathDB" id="FungiDB:A1Q1_08183"/>
<keyword evidence="3" id="KW-0238">DNA-binding</keyword>
<dbReference type="KEGG" id="tasa:A1Q1_08183"/>
<dbReference type="GO" id="GO:0000976">
    <property type="term" value="F:transcription cis-regulatory region binding"/>
    <property type="evidence" value="ECO:0007669"/>
    <property type="project" value="TreeGrafter"/>
</dbReference>
<name>J5TF69_TRIAS</name>
<gene>
    <name evidence="7" type="ORF">A1Q1_08183</name>
</gene>
<feature type="region of interest" description="Disordered" evidence="6">
    <location>
        <begin position="196"/>
        <end position="215"/>
    </location>
</feature>
<evidence type="ECO:0000256" key="4">
    <source>
        <dbReference type="ARBA" id="ARBA00023163"/>
    </source>
</evidence>
<comment type="subcellular location">
    <subcellularLocation>
        <location evidence="1">Nucleus</location>
    </subcellularLocation>
</comment>